<evidence type="ECO:0000313" key="3">
    <source>
        <dbReference type="EMBL" id="GMN20167.1"/>
    </source>
</evidence>
<dbReference type="EMBL" id="BTGU01005125">
    <property type="protein sequence ID" value="GMN20167.1"/>
    <property type="molecule type" value="Genomic_DNA"/>
</dbReference>
<reference evidence="3" key="1">
    <citation type="submission" date="2023-07" db="EMBL/GenBank/DDBJ databases">
        <title>draft genome sequence of fig (Ficus carica).</title>
        <authorList>
            <person name="Takahashi T."/>
            <person name="Nishimura K."/>
        </authorList>
    </citation>
    <scope>NUCLEOTIDE SEQUENCE</scope>
</reference>
<feature type="chain" id="PRO_5041891641" evidence="1">
    <location>
        <begin position="30"/>
        <end position="62"/>
    </location>
</feature>
<protein>
    <submittedName>
        <fullName evidence="3">Uncharacterized protein</fullName>
    </submittedName>
</protein>
<gene>
    <name evidence="2" type="ORF">TIFTF001_047037</name>
    <name evidence="3" type="ORF">TIFTF001_047051</name>
</gene>
<dbReference type="AlphaFoldDB" id="A0AA87YQF9"/>
<name>A0AA87YQF9_FICCA</name>
<dbReference type="EMBL" id="BTGU01005115">
    <property type="protein sequence ID" value="GMN20075.1"/>
    <property type="molecule type" value="Genomic_DNA"/>
</dbReference>
<evidence type="ECO:0000256" key="1">
    <source>
        <dbReference type="SAM" id="SignalP"/>
    </source>
</evidence>
<sequence length="62" mass="6683">MAKEMIKSQVLLLMALVLSVVLLFSVVQARPLCDSFQAHDHWDVLGLWGIKSSGPSPPGAGH</sequence>
<comment type="caution">
    <text evidence="3">The sequence shown here is derived from an EMBL/GenBank/DDBJ whole genome shotgun (WGS) entry which is preliminary data.</text>
</comment>
<accession>A0AA87YQF9</accession>
<dbReference type="Proteomes" id="UP001187192">
    <property type="component" value="Unassembled WGS sequence"/>
</dbReference>
<keyword evidence="1" id="KW-0732">Signal</keyword>
<feature type="signal peptide" evidence="1">
    <location>
        <begin position="1"/>
        <end position="29"/>
    </location>
</feature>
<keyword evidence="4" id="KW-1185">Reference proteome</keyword>
<evidence type="ECO:0000313" key="4">
    <source>
        <dbReference type="Proteomes" id="UP001187192"/>
    </source>
</evidence>
<evidence type="ECO:0000313" key="2">
    <source>
        <dbReference type="EMBL" id="GMN20075.1"/>
    </source>
</evidence>
<proteinExistence type="predicted"/>
<organism evidence="3 4">
    <name type="scientific">Ficus carica</name>
    <name type="common">Common fig</name>
    <dbReference type="NCBI Taxonomy" id="3494"/>
    <lineage>
        <taxon>Eukaryota</taxon>
        <taxon>Viridiplantae</taxon>
        <taxon>Streptophyta</taxon>
        <taxon>Embryophyta</taxon>
        <taxon>Tracheophyta</taxon>
        <taxon>Spermatophyta</taxon>
        <taxon>Magnoliopsida</taxon>
        <taxon>eudicotyledons</taxon>
        <taxon>Gunneridae</taxon>
        <taxon>Pentapetalae</taxon>
        <taxon>rosids</taxon>
        <taxon>fabids</taxon>
        <taxon>Rosales</taxon>
        <taxon>Moraceae</taxon>
        <taxon>Ficeae</taxon>
        <taxon>Ficus</taxon>
    </lineage>
</organism>